<proteinExistence type="predicted"/>
<dbReference type="InterPro" id="IPR001841">
    <property type="entry name" value="Znf_RING"/>
</dbReference>
<dbReference type="GO" id="GO:0006511">
    <property type="term" value="P:ubiquitin-dependent protein catabolic process"/>
    <property type="evidence" value="ECO:0007669"/>
    <property type="project" value="TreeGrafter"/>
</dbReference>
<dbReference type="SMART" id="SM00184">
    <property type="entry name" value="RING"/>
    <property type="match status" value="1"/>
</dbReference>
<evidence type="ECO:0000256" key="4">
    <source>
        <dbReference type="ARBA" id="ARBA00022786"/>
    </source>
</evidence>
<protein>
    <submittedName>
        <fullName evidence="8">E3 ubiquitin-protein ligase rnf126</fullName>
    </submittedName>
</protein>
<dbReference type="InterPro" id="IPR024766">
    <property type="entry name" value="Znf_RING_H2"/>
</dbReference>
<organism evidence="8 9">
    <name type="scientific">Phtheirospermum japonicum</name>
    <dbReference type="NCBI Taxonomy" id="374723"/>
    <lineage>
        <taxon>Eukaryota</taxon>
        <taxon>Viridiplantae</taxon>
        <taxon>Streptophyta</taxon>
        <taxon>Embryophyta</taxon>
        <taxon>Tracheophyta</taxon>
        <taxon>Spermatophyta</taxon>
        <taxon>Magnoliopsida</taxon>
        <taxon>eudicotyledons</taxon>
        <taxon>Gunneridae</taxon>
        <taxon>Pentapetalae</taxon>
        <taxon>asterids</taxon>
        <taxon>lamiids</taxon>
        <taxon>Lamiales</taxon>
        <taxon>Orobanchaceae</taxon>
        <taxon>Orobanchaceae incertae sedis</taxon>
        <taxon>Phtheirospermum</taxon>
    </lineage>
</organism>
<dbReference type="AlphaFoldDB" id="A0A830BNA2"/>
<evidence type="ECO:0000256" key="2">
    <source>
        <dbReference type="ARBA" id="ARBA00022723"/>
    </source>
</evidence>
<dbReference type="Gene3D" id="3.30.40.10">
    <property type="entry name" value="Zinc/RING finger domain, C3HC4 (zinc finger)"/>
    <property type="match status" value="1"/>
</dbReference>
<dbReference type="InterPro" id="IPR051834">
    <property type="entry name" value="RING_finger_E3_ligase"/>
</dbReference>
<sequence>MGSRRVGYEYNYEFSMVDEAEIKSNYKKKLKGKAYLYEFRTKFVLKRRPEEGVADDGVVVMDSERYDARLYEGGKKFGLYLMGGFRMKEYWMSYDEILYILDEAIDFAKADPHQQQSQVTAVVVSLEVCTVQQDGESLGACMDRAIRATNLVPLYLWPYATMERKPMTSMLSGYLRRLDRFRVEDIDQGSTLMRACPICSRDTTIGAQISKLPKCKHAFHSHCIVRCLEDNNLCPTCQAPAYHHEIATPFTRHKLMNNLFV</sequence>
<dbReference type="PANTHER" id="PTHR45931">
    <property type="entry name" value="SI:CH211-59O9.10"/>
    <property type="match status" value="1"/>
</dbReference>
<evidence type="ECO:0000256" key="1">
    <source>
        <dbReference type="ARBA" id="ARBA00004906"/>
    </source>
</evidence>
<dbReference type="InterPro" id="IPR013083">
    <property type="entry name" value="Znf_RING/FYVE/PHD"/>
</dbReference>
<keyword evidence="2" id="KW-0479">Metal-binding</keyword>
<feature type="domain" description="RING-type" evidence="7">
    <location>
        <begin position="196"/>
        <end position="238"/>
    </location>
</feature>
<evidence type="ECO:0000313" key="9">
    <source>
        <dbReference type="Proteomes" id="UP000653305"/>
    </source>
</evidence>
<dbReference type="Pfam" id="PF12678">
    <property type="entry name" value="zf-rbx1"/>
    <property type="match status" value="1"/>
</dbReference>
<evidence type="ECO:0000256" key="5">
    <source>
        <dbReference type="ARBA" id="ARBA00022833"/>
    </source>
</evidence>
<evidence type="ECO:0000259" key="7">
    <source>
        <dbReference type="PROSITE" id="PS50089"/>
    </source>
</evidence>
<dbReference type="OrthoDB" id="850699at2759"/>
<dbReference type="GO" id="GO:0008270">
    <property type="term" value="F:zinc ion binding"/>
    <property type="evidence" value="ECO:0007669"/>
    <property type="project" value="UniProtKB-KW"/>
</dbReference>
<keyword evidence="4" id="KW-0833">Ubl conjugation pathway</keyword>
<dbReference type="Proteomes" id="UP000653305">
    <property type="component" value="Unassembled WGS sequence"/>
</dbReference>
<evidence type="ECO:0000256" key="6">
    <source>
        <dbReference type="PROSITE-ProRule" id="PRU00175"/>
    </source>
</evidence>
<name>A0A830BNA2_9LAMI</name>
<comment type="caution">
    <text evidence="8">The sequence shown here is derived from an EMBL/GenBank/DDBJ whole genome shotgun (WGS) entry which is preliminary data.</text>
</comment>
<reference evidence="8" key="1">
    <citation type="submission" date="2020-07" db="EMBL/GenBank/DDBJ databases">
        <title>Ethylene signaling mediates host invasion by parasitic plants.</title>
        <authorList>
            <person name="Yoshida S."/>
        </authorList>
    </citation>
    <scope>NUCLEOTIDE SEQUENCE</scope>
    <source>
        <strain evidence="8">Okayama</strain>
    </source>
</reference>
<dbReference type="PROSITE" id="PS50089">
    <property type="entry name" value="ZF_RING_2"/>
    <property type="match status" value="1"/>
</dbReference>
<gene>
    <name evidence="8" type="ORF">PHJA_000850700</name>
</gene>
<dbReference type="GO" id="GO:0005634">
    <property type="term" value="C:nucleus"/>
    <property type="evidence" value="ECO:0007669"/>
    <property type="project" value="TreeGrafter"/>
</dbReference>
<dbReference type="SUPFAM" id="SSF57850">
    <property type="entry name" value="RING/U-box"/>
    <property type="match status" value="1"/>
</dbReference>
<keyword evidence="3 6" id="KW-0863">Zinc-finger</keyword>
<accession>A0A830BNA2</accession>
<comment type="pathway">
    <text evidence="1">Protein modification; protein ubiquitination.</text>
</comment>
<dbReference type="EMBL" id="BMAC01000137">
    <property type="protein sequence ID" value="GFP87069.1"/>
    <property type="molecule type" value="Genomic_DNA"/>
</dbReference>
<dbReference type="PANTHER" id="PTHR45931:SF16">
    <property type="entry name" value="RING_U-BOX SUPERFAMILY PROTEIN"/>
    <property type="match status" value="1"/>
</dbReference>
<evidence type="ECO:0000313" key="8">
    <source>
        <dbReference type="EMBL" id="GFP87069.1"/>
    </source>
</evidence>
<keyword evidence="5" id="KW-0862">Zinc</keyword>
<dbReference type="GO" id="GO:0061630">
    <property type="term" value="F:ubiquitin protein ligase activity"/>
    <property type="evidence" value="ECO:0007669"/>
    <property type="project" value="TreeGrafter"/>
</dbReference>
<keyword evidence="9" id="KW-1185">Reference proteome</keyword>
<evidence type="ECO:0000256" key="3">
    <source>
        <dbReference type="ARBA" id="ARBA00022771"/>
    </source>
</evidence>